<reference evidence="3" key="1">
    <citation type="submission" date="2006-03" db="EMBL/GenBank/DDBJ databases">
        <title>Complete genome sequence of Gemmatimonas aurantiaca T-27 that represents a novel phylum Gemmatimonadetes.</title>
        <authorList>
            <person name="Takasaki K."/>
            <person name="Ichikawa N."/>
            <person name="Miura H."/>
            <person name="Matsushita S."/>
            <person name="Watanabe Y."/>
            <person name="Oguchi A."/>
            <person name="Ankai A."/>
            <person name="Yashiro I."/>
            <person name="Takahashi M."/>
            <person name="Terui Y."/>
            <person name="Fukui S."/>
            <person name="Yokoyama H."/>
            <person name="Tanikawa S."/>
            <person name="Hanada S."/>
            <person name="Kamagata Y."/>
            <person name="Fujita N."/>
        </authorList>
    </citation>
    <scope>NUCLEOTIDE SEQUENCE [LARGE SCALE GENOMIC DNA]</scope>
    <source>
        <strain evidence="3">T-27 / DSM 14586 / JCM 11422 / NBRC 100505</strain>
    </source>
</reference>
<proteinExistence type="predicted"/>
<evidence type="ECO:0000256" key="1">
    <source>
        <dbReference type="SAM" id="SignalP"/>
    </source>
</evidence>
<keyword evidence="1" id="KW-0732">Signal</keyword>
<evidence type="ECO:0008006" key="4">
    <source>
        <dbReference type="Google" id="ProtNLM"/>
    </source>
</evidence>
<protein>
    <recommendedName>
        <fullName evidence="4">DUF3108 domain-containing protein</fullName>
    </recommendedName>
</protein>
<organism evidence="2 3">
    <name type="scientific">Gemmatimonas aurantiaca (strain DSM 14586 / JCM 11422 / NBRC 100505 / T-27)</name>
    <dbReference type="NCBI Taxonomy" id="379066"/>
    <lineage>
        <taxon>Bacteria</taxon>
        <taxon>Pseudomonadati</taxon>
        <taxon>Gemmatimonadota</taxon>
        <taxon>Gemmatimonadia</taxon>
        <taxon>Gemmatimonadales</taxon>
        <taxon>Gemmatimonadaceae</taxon>
        <taxon>Gemmatimonas</taxon>
    </lineage>
</organism>
<dbReference type="AlphaFoldDB" id="C1AEG5"/>
<dbReference type="HOGENOM" id="CLU_1041138_0_0_0"/>
<evidence type="ECO:0000313" key="3">
    <source>
        <dbReference type="Proteomes" id="UP000002209"/>
    </source>
</evidence>
<dbReference type="Proteomes" id="UP000002209">
    <property type="component" value="Chromosome"/>
</dbReference>
<dbReference type="InterPro" id="IPR021457">
    <property type="entry name" value="DUF3108"/>
</dbReference>
<dbReference type="EMBL" id="AP009153">
    <property type="protein sequence ID" value="BAH40892.1"/>
    <property type="molecule type" value="Genomic_DNA"/>
</dbReference>
<gene>
    <name evidence="2" type="ordered locus">GAU_3850</name>
</gene>
<dbReference type="KEGG" id="gau:GAU_3850"/>
<evidence type="ECO:0000313" key="2">
    <source>
        <dbReference type="EMBL" id="BAH40892.1"/>
    </source>
</evidence>
<name>C1AEG5_GEMAT</name>
<feature type="chain" id="PRO_5002906904" description="DUF3108 domain-containing protein" evidence="1">
    <location>
        <begin position="22"/>
        <end position="267"/>
    </location>
</feature>
<sequence>MVVRTTVVQARVALVAMTAYASMLTMSASVHAQTSNRDSVSRAPASSDSVRALRPGDAVVDGRHVTTATVRYALTLLRDGAVTSAGQVIDETQRDSTRDRVLVRRVQTVRRGTAQLIDSTVSDGLTLAPRMHRSLQPTRRMSLDFNGRRVKASIGPVDAPLVPVDTTLPFAAFDSGNWDLLVRSLPLEKGYSTRFAVFDLDAGLKEYEVKVTGSTVVQDEDAHVVIFTIAKGRESVVWIGKQSRRLLRIETMLGPTMMLQQERVREP</sequence>
<feature type="signal peptide" evidence="1">
    <location>
        <begin position="1"/>
        <end position="21"/>
    </location>
</feature>
<accession>C1AEG5</accession>
<dbReference type="eggNOG" id="ENOG5030NM7">
    <property type="taxonomic scope" value="Bacteria"/>
</dbReference>
<dbReference type="Pfam" id="PF11306">
    <property type="entry name" value="DUF3108"/>
    <property type="match status" value="1"/>
</dbReference>
<keyword evidence="3" id="KW-1185">Reference proteome</keyword>